<dbReference type="GO" id="GO:0016020">
    <property type="term" value="C:membrane"/>
    <property type="evidence" value="ECO:0007669"/>
    <property type="project" value="InterPro"/>
</dbReference>
<dbReference type="InterPro" id="IPR001190">
    <property type="entry name" value="SRCR"/>
</dbReference>
<evidence type="ECO:0000256" key="4">
    <source>
        <dbReference type="SAM" id="Phobius"/>
    </source>
</evidence>
<evidence type="ECO:0000256" key="3">
    <source>
        <dbReference type="SAM" id="MobiDB-lite"/>
    </source>
</evidence>
<keyword evidence="4" id="KW-0812">Transmembrane</keyword>
<dbReference type="SUPFAM" id="SSF56487">
    <property type="entry name" value="SRCR-like"/>
    <property type="match status" value="1"/>
</dbReference>
<evidence type="ECO:0000256" key="1">
    <source>
        <dbReference type="ARBA" id="ARBA00023157"/>
    </source>
</evidence>
<dbReference type="Proteomes" id="UP000507470">
    <property type="component" value="Unassembled WGS sequence"/>
</dbReference>
<evidence type="ECO:0000256" key="5">
    <source>
        <dbReference type="SAM" id="SignalP"/>
    </source>
</evidence>
<name>A0A6J8DPQ0_MYTCO</name>
<keyword evidence="4" id="KW-1133">Transmembrane helix</keyword>
<comment type="caution">
    <text evidence="2">Lacks conserved residue(s) required for the propagation of feature annotation.</text>
</comment>
<dbReference type="CDD" id="cd22823">
    <property type="entry name" value="Gal_Rha_Lectin"/>
    <property type="match status" value="1"/>
</dbReference>
<keyword evidence="1 2" id="KW-1015">Disulfide bond</keyword>
<evidence type="ECO:0000259" key="6">
    <source>
        <dbReference type="PROSITE" id="PS50287"/>
    </source>
</evidence>
<dbReference type="PROSITE" id="PS50287">
    <property type="entry name" value="SRCR_2"/>
    <property type="match status" value="1"/>
</dbReference>
<dbReference type="Gene3D" id="3.10.250.10">
    <property type="entry name" value="SRCR-like domain"/>
    <property type="match status" value="1"/>
</dbReference>
<evidence type="ECO:0000313" key="8">
    <source>
        <dbReference type="Proteomes" id="UP000507470"/>
    </source>
</evidence>
<dbReference type="InterPro" id="IPR043159">
    <property type="entry name" value="Lectin_gal-bd_sf"/>
</dbReference>
<feature type="chain" id="PRO_5026807925" description="SRCR domain-containing protein" evidence="5">
    <location>
        <begin position="26"/>
        <end position="517"/>
    </location>
</feature>
<gene>
    <name evidence="7" type="ORF">MCOR_43759</name>
</gene>
<keyword evidence="8" id="KW-1185">Reference proteome</keyword>
<protein>
    <recommendedName>
        <fullName evidence="6">SRCR domain-containing protein</fullName>
    </recommendedName>
</protein>
<dbReference type="InterPro" id="IPR036772">
    <property type="entry name" value="SRCR-like_dom_sf"/>
</dbReference>
<dbReference type="Pfam" id="PF00530">
    <property type="entry name" value="SRCR"/>
    <property type="match status" value="1"/>
</dbReference>
<feature type="domain" description="SRCR" evidence="6">
    <location>
        <begin position="244"/>
        <end position="348"/>
    </location>
</feature>
<evidence type="ECO:0000313" key="7">
    <source>
        <dbReference type="EMBL" id="CAC5410583.1"/>
    </source>
</evidence>
<keyword evidence="5" id="KW-0732">Signal</keyword>
<dbReference type="EMBL" id="CACVKT020007774">
    <property type="protein sequence ID" value="CAC5410583.1"/>
    <property type="molecule type" value="Genomic_DNA"/>
</dbReference>
<dbReference type="Gene3D" id="2.60.120.740">
    <property type="match status" value="1"/>
</dbReference>
<feature type="disulfide bond" evidence="2">
    <location>
        <begin position="318"/>
        <end position="328"/>
    </location>
</feature>
<reference evidence="7 8" key="1">
    <citation type="submission" date="2020-06" db="EMBL/GenBank/DDBJ databases">
        <authorList>
            <person name="Li R."/>
            <person name="Bekaert M."/>
        </authorList>
    </citation>
    <scope>NUCLEOTIDE SEQUENCE [LARGE SCALE GENOMIC DNA]</scope>
    <source>
        <strain evidence="8">wild</strain>
    </source>
</reference>
<keyword evidence="4" id="KW-0472">Membrane</keyword>
<accession>A0A6J8DPQ0</accession>
<evidence type="ECO:0000256" key="2">
    <source>
        <dbReference type="PROSITE-ProRule" id="PRU00196"/>
    </source>
</evidence>
<feature type="signal peptide" evidence="5">
    <location>
        <begin position="1"/>
        <end position="25"/>
    </location>
</feature>
<proteinExistence type="predicted"/>
<sequence length="517" mass="59242">MMVRTRINKVKVVMFVLEYTLLCYALKTEQIILCEQDHEKNEKLYCPNGTTIFSKSITIGNTWCNPGNNHETCMSNVERNFDTKCFDKNNCTLSSQILSEGSCQRKPKYLNVVFQCKSWVWHKFDRSPTNVYTCANHFTEIRCPRFTFVKPYYIHIISVQFRNDRHGECKAEHTDCGVTLLRRLCDKKWQCELDTSGDLCLFNHRFASISYWCRDPTVTFGTPTIPTINPSHSTSDNEIEIHTTTIKNDGLPAIYMDTDGRVIYWDPSSQTENYICSVGWDEVDAIVLCQSLNNTWIGNSTVGEKISDFLIVPISFNCNGNETNLFHCNFTLDEQKCMTSKVAVARCCQDTGSLNECVITPSNHKTSSDISASSPLGLSIGIPVAIVAVICILIIIVFIRRRYVRERSDRKFQNFMGKHKNESSLGQQDITPPPEDGTDYSHPSKETESPYALSEDGVYDKTNEKRHVVKGTEKYSRTVDTVYDSSEQHMRQERKEGTYDHVFGQKTEDYYDQTTRI</sequence>
<feature type="transmembrane region" description="Helical" evidence="4">
    <location>
        <begin position="376"/>
        <end position="399"/>
    </location>
</feature>
<feature type="region of interest" description="Disordered" evidence="3">
    <location>
        <begin position="415"/>
        <end position="454"/>
    </location>
</feature>
<dbReference type="AlphaFoldDB" id="A0A6J8DPQ0"/>
<organism evidence="7 8">
    <name type="scientific">Mytilus coruscus</name>
    <name type="common">Sea mussel</name>
    <dbReference type="NCBI Taxonomy" id="42192"/>
    <lineage>
        <taxon>Eukaryota</taxon>
        <taxon>Metazoa</taxon>
        <taxon>Spiralia</taxon>
        <taxon>Lophotrochozoa</taxon>
        <taxon>Mollusca</taxon>
        <taxon>Bivalvia</taxon>
        <taxon>Autobranchia</taxon>
        <taxon>Pteriomorphia</taxon>
        <taxon>Mytilida</taxon>
        <taxon>Mytiloidea</taxon>
        <taxon>Mytilidae</taxon>
        <taxon>Mytilinae</taxon>
        <taxon>Mytilus</taxon>
    </lineage>
</organism>